<feature type="compositionally biased region" description="Basic and acidic residues" evidence="1">
    <location>
        <begin position="49"/>
        <end position="71"/>
    </location>
</feature>
<protein>
    <submittedName>
        <fullName evidence="2">Uncharacterized protein</fullName>
    </submittedName>
</protein>
<evidence type="ECO:0000313" key="3">
    <source>
        <dbReference type="Proteomes" id="UP000714380"/>
    </source>
</evidence>
<name>A0ABS7ZN18_9GAMM</name>
<feature type="non-terminal residue" evidence="2">
    <location>
        <position position="1"/>
    </location>
</feature>
<reference evidence="2 3" key="1">
    <citation type="submission" date="2020-12" db="EMBL/GenBank/DDBJ databases">
        <title>Novel Thalassolituus-related marine hydrocarbonoclastic bacteria mediated algae-derived hydrocarbons mineralization in twilight zone of the northern South China Sea.</title>
        <authorList>
            <person name="Dong C."/>
        </authorList>
    </citation>
    <scope>NUCLEOTIDE SEQUENCE [LARGE SCALE GENOMIC DNA]</scope>
    <source>
        <strain evidence="2 3">IMCC1826</strain>
    </source>
</reference>
<dbReference type="PANTHER" id="PTHR10199">
    <property type="entry name" value="THROMBOSPONDIN"/>
    <property type="match status" value="1"/>
</dbReference>
<proteinExistence type="predicted"/>
<dbReference type="EMBL" id="JAEDAH010000025">
    <property type="protein sequence ID" value="MCA6063102.1"/>
    <property type="molecule type" value="Genomic_DNA"/>
</dbReference>
<dbReference type="InterPro" id="IPR028974">
    <property type="entry name" value="TSP_type-3_rpt"/>
</dbReference>
<evidence type="ECO:0000313" key="2">
    <source>
        <dbReference type="EMBL" id="MCA6063102.1"/>
    </source>
</evidence>
<feature type="region of interest" description="Disordered" evidence="1">
    <location>
        <begin position="599"/>
        <end position="644"/>
    </location>
</feature>
<accession>A0ABS7ZN18</accession>
<feature type="compositionally biased region" description="Basic and acidic residues" evidence="1">
    <location>
        <begin position="102"/>
        <end position="130"/>
    </location>
</feature>
<organism evidence="2 3">
    <name type="scientific">Thalassolituus marinus</name>
    <dbReference type="NCBI Taxonomy" id="671053"/>
    <lineage>
        <taxon>Bacteria</taxon>
        <taxon>Pseudomonadati</taxon>
        <taxon>Pseudomonadota</taxon>
        <taxon>Gammaproteobacteria</taxon>
        <taxon>Oceanospirillales</taxon>
        <taxon>Oceanospirillaceae</taxon>
        <taxon>Thalassolituus</taxon>
    </lineage>
</organism>
<feature type="region of interest" description="Disordered" evidence="1">
    <location>
        <begin position="49"/>
        <end position="257"/>
    </location>
</feature>
<dbReference type="Proteomes" id="UP000714380">
    <property type="component" value="Unassembled WGS sequence"/>
</dbReference>
<keyword evidence="3" id="KW-1185">Reference proteome</keyword>
<sequence>CVTDTTLYAGWGDAVYIDAEGNTQSYWNFGTNSQLPALNLNGTLYRDSDSDGVIDHEDALPEDPTETRDFDQDGMGDNADIDDDGDGFDDTRDQFPFDGSEWSDRDGDGVGDNADRYPDDALDWADRDGDGIGDNADLYPDDGSDWADRDGDGVGDNADLYPDDAADWADRDGDGIGDNADLYPDDGADWADRDGDGVGDNADLYPDDASDWADRDGDGIGDNADRYPDDGSDWADRDGDGIGDNADRYPDDMDNDAIPDELDPDNAVDNGRPVMMPFDSDLSLAVSDDAGLFAELSETQFLEWKASAYAEDAVDASALLTYRVYLQGDELIADEDDIVRLPVGLHRVEWFASDLAGNMSEPMPQLIRIYPRARFEQAESLMGENAVADVWLSLSGPSPEYPVQFKLSIDQQLSTAEQSDVDAAFSLDAEHLVTLLPGADNTPATRAAFQLPIAVDSVFEQREILLINLEQSMIVSAEGRELDIEPEWQQHSLLITDENLPPEISLSVKQAGAETDVINRAAGDVSVEIRIVDPNGNDGHQIALNFGGLVAVAPNTRQVTFSPLGLTSGVYRVWINVTDDGVPALSSVLEKAIEVVDVEASTESADGNDQNEDEKESSSGSADGNDQNEDEKESSSGSSGGGSLIWLLTLSPVLLATRRWRLAKAA</sequence>
<feature type="compositionally biased region" description="Acidic residues" evidence="1">
    <location>
        <begin position="79"/>
        <end position="88"/>
    </location>
</feature>
<comment type="caution">
    <text evidence="2">The sequence shown here is derived from an EMBL/GenBank/DDBJ whole genome shotgun (WGS) entry which is preliminary data.</text>
</comment>
<evidence type="ECO:0000256" key="1">
    <source>
        <dbReference type="SAM" id="MobiDB-lite"/>
    </source>
</evidence>
<gene>
    <name evidence="2" type="ORF">I9W95_05715</name>
</gene>
<dbReference type="Gene3D" id="4.10.1080.10">
    <property type="entry name" value="TSP type-3 repeat"/>
    <property type="match status" value="2"/>
</dbReference>
<feature type="compositionally biased region" description="Basic and acidic residues" evidence="1">
    <location>
        <begin position="212"/>
        <end position="251"/>
    </location>
</feature>